<feature type="transmembrane region" description="Helical" evidence="3">
    <location>
        <begin position="6"/>
        <end position="23"/>
    </location>
</feature>
<feature type="domain" description="Peptidase S1" evidence="4">
    <location>
        <begin position="32"/>
        <end position="277"/>
    </location>
</feature>
<reference evidence="5" key="1">
    <citation type="submission" date="2019-08" db="EMBL/GenBank/DDBJ databases">
        <title>The genome of the North American firefly Photinus pyralis.</title>
        <authorList>
            <consortium name="Photinus pyralis genome working group"/>
            <person name="Fallon T.R."/>
            <person name="Sander Lower S.E."/>
            <person name="Weng J.-K."/>
        </authorList>
    </citation>
    <scope>NUCLEOTIDE SEQUENCE</scope>
    <source>
        <strain evidence="5">TRF0915ILg1</strain>
        <tissue evidence="5">Whole body</tissue>
    </source>
</reference>
<dbReference type="GO" id="GO:0006508">
    <property type="term" value="P:proteolysis"/>
    <property type="evidence" value="ECO:0007669"/>
    <property type="project" value="InterPro"/>
</dbReference>
<keyword evidence="1" id="KW-1015">Disulfide bond</keyword>
<sequence>MTARRIEYYLLILGLTFFSALISTDGRYKQRILGGRFAKRNQFPYITSLCRRSIGAPKEDCIIRRCRHICGATIIHKEWLITSKTCFDVFTTEFHIVAGILIPFETSGDIQIRRVTKIVHSGNDSFLKDNISLVRVHQAFKINVTVGIIKLPKADTVYGSSSYIMGYGVTRPKDRYFVTRLHYMTAPILSLSECREMIRRNPVTANMKISDKYICTYPQPNETACEGDTGGPLVSGNILLGIITITIGDCTQVQFGRFINLYTRVSNYLSFIHKVLKDRSVGYTDYGTLD</sequence>
<dbReference type="OrthoDB" id="6683749at2759"/>
<evidence type="ECO:0000313" key="5">
    <source>
        <dbReference type="EMBL" id="KAF2903668.1"/>
    </source>
</evidence>
<keyword evidence="3" id="KW-0472">Membrane</keyword>
<protein>
    <recommendedName>
        <fullName evidence="4">Peptidase S1 domain-containing protein</fullName>
    </recommendedName>
</protein>
<dbReference type="InterPro" id="IPR051487">
    <property type="entry name" value="Ser/Thr_Proteases_Immune/Dev"/>
</dbReference>
<proteinExistence type="inferred from homology"/>
<name>A0A8K0DCL3_IGNLU</name>
<keyword evidence="3" id="KW-1133">Transmembrane helix</keyword>
<evidence type="ECO:0000256" key="2">
    <source>
        <dbReference type="ARBA" id="ARBA00024195"/>
    </source>
</evidence>
<keyword evidence="6" id="KW-1185">Reference proteome</keyword>
<gene>
    <name evidence="5" type="ORF">ILUMI_02509</name>
</gene>
<evidence type="ECO:0000313" key="6">
    <source>
        <dbReference type="Proteomes" id="UP000801492"/>
    </source>
</evidence>
<dbReference type="InterPro" id="IPR001314">
    <property type="entry name" value="Peptidase_S1A"/>
</dbReference>
<keyword evidence="3" id="KW-0812">Transmembrane</keyword>
<evidence type="ECO:0000259" key="4">
    <source>
        <dbReference type="PROSITE" id="PS50240"/>
    </source>
</evidence>
<dbReference type="SMART" id="SM00020">
    <property type="entry name" value="Tryp_SPc"/>
    <property type="match status" value="1"/>
</dbReference>
<evidence type="ECO:0000256" key="1">
    <source>
        <dbReference type="ARBA" id="ARBA00023157"/>
    </source>
</evidence>
<dbReference type="Proteomes" id="UP000801492">
    <property type="component" value="Unassembled WGS sequence"/>
</dbReference>
<comment type="similarity">
    <text evidence="2">Belongs to the peptidase S1 family. CLIP subfamily.</text>
</comment>
<organism evidence="5 6">
    <name type="scientific">Ignelater luminosus</name>
    <name type="common">Cucubano</name>
    <name type="synonym">Pyrophorus luminosus</name>
    <dbReference type="NCBI Taxonomy" id="2038154"/>
    <lineage>
        <taxon>Eukaryota</taxon>
        <taxon>Metazoa</taxon>
        <taxon>Ecdysozoa</taxon>
        <taxon>Arthropoda</taxon>
        <taxon>Hexapoda</taxon>
        <taxon>Insecta</taxon>
        <taxon>Pterygota</taxon>
        <taxon>Neoptera</taxon>
        <taxon>Endopterygota</taxon>
        <taxon>Coleoptera</taxon>
        <taxon>Polyphaga</taxon>
        <taxon>Elateriformia</taxon>
        <taxon>Elateroidea</taxon>
        <taxon>Elateridae</taxon>
        <taxon>Agrypninae</taxon>
        <taxon>Pyrophorini</taxon>
        <taxon>Ignelater</taxon>
    </lineage>
</organism>
<comment type="caution">
    <text evidence="5">The sequence shown here is derived from an EMBL/GenBank/DDBJ whole genome shotgun (WGS) entry which is preliminary data.</text>
</comment>
<evidence type="ECO:0000256" key="3">
    <source>
        <dbReference type="SAM" id="Phobius"/>
    </source>
</evidence>
<dbReference type="InterPro" id="IPR001254">
    <property type="entry name" value="Trypsin_dom"/>
</dbReference>
<dbReference type="InterPro" id="IPR009003">
    <property type="entry name" value="Peptidase_S1_PA"/>
</dbReference>
<dbReference type="Gene3D" id="2.40.10.10">
    <property type="entry name" value="Trypsin-like serine proteases"/>
    <property type="match status" value="1"/>
</dbReference>
<dbReference type="EMBL" id="VTPC01000959">
    <property type="protein sequence ID" value="KAF2903668.1"/>
    <property type="molecule type" value="Genomic_DNA"/>
</dbReference>
<dbReference type="GO" id="GO:0004252">
    <property type="term" value="F:serine-type endopeptidase activity"/>
    <property type="evidence" value="ECO:0007669"/>
    <property type="project" value="InterPro"/>
</dbReference>
<accession>A0A8K0DCL3</accession>
<dbReference type="SUPFAM" id="SSF50494">
    <property type="entry name" value="Trypsin-like serine proteases"/>
    <property type="match status" value="1"/>
</dbReference>
<dbReference type="PROSITE" id="PS50240">
    <property type="entry name" value="TRYPSIN_DOM"/>
    <property type="match status" value="1"/>
</dbReference>
<dbReference type="PRINTS" id="PR00722">
    <property type="entry name" value="CHYMOTRYPSIN"/>
</dbReference>
<dbReference type="AlphaFoldDB" id="A0A8K0DCL3"/>
<dbReference type="PANTHER" id="PTHR24256">
    <property type="entry name" value="TRYPTASE-RELATED"/>
    <property type="match status" value="1"/>
</dbReference>
<dbReference type="Pfam" id="PF00089">
    <property type="entry name" value="Trypsin"/>
    <property type="match status" value="1"/>
</dbReference>
<dbReference type="InterPro" id="IPR043504">
    <property type="entry name" value="Peptidase_S1_PA_chymotrypsin"/>
</dbReference>